<evidence type="ECO:0000313" key="12">
    <source>
        <dbReference type="Proteomes" id="UP000077349"/>
    </source>
</evidence>
<evidence type="ECO:0000259" key="10">
    <source>
        <dbReference type="PROSITE" id="PS50198"/>
    </source>
</evidence>
<dbReference type="InterPro" id="IPR015391">
    <property type="entry name" value="SurA_N"/>
</dbReference>
<dbReference type="STRING" id="178901.AmDm5_2480"/>
<evidence type="ECO:0000256" key="4">
    <source>
        <dbReference type="ARBA" id="ARBA00023110"/>
    </source>
</evidence>
<keyword evidence="3" id="KW-0574">Periplasm</keyword>
<evidence type="ECO:0000313" key="11">
    <source>
        <dbReference type="EMBL" id="OAG76616.1"/>
    </source>
</evidence>
<evidence type="ECO:0000256" key="2">
    <source>
        <dbReference type="ARBA" id="ARBA00022729"/>
    </source>
</evidence>
<dbReference type="Pfam" id="PF00639">
    <property type="entry name" value="Rotamase"/>
    <property type="match status" value="1"/>
</dbReference>
<gene>
    <name evidence="11" type="ORF">Amal_02390</name>
</gene>
<dbReference type="InterPro" id="IPR046357">
    <property type="entry name" value="PPIase_dom_sf"/>
</dbReference>
<dbReference type="PANTHER" id="PTHR47637">
    <property type="entry name" value="CHAPERONE SURA"/>
    <property type="match status" value="1"/>
</dbReference>
<dbReference type="PATRIC" id="fig|178901.16.peg.2547"/>
<evidence type="ECO:0000256" key="9">
    <source>
        <dbReference type="PROSITE-ProRule" id="PRU00278"/>
    </source>
</evidence>
<dbReference type="SUPFAM" id="SSF54534">
    <property type="entry name" value="FKBP-like"/>
    <property type="match status" value="1"/>
</dbReference>
<evidence type="ECO:0000256" key="3">
    <source>
        <dbReference type="ARBA" id="ARBA00022764"/>
    </source>
</evidence>
<dbReference type="InterPro" id="IPR027304">
    <property type="entry name" value="Trigger_fact/SurA_dom_sf"/>
</dbReference>
<dbReference type="Gene3D" id="1.10.4030.10">
    <property type="entry name" value="Porin chaperone SurA, peptide-binding domain"/>
    <property type="match status" value="1"/>
</dbReference>
<dbReference type="InterPro" id="IPR000297">
    <property type="entry name" value="PPIase_PpiC"/>
</dbReference>
<dbReference type="EMBL" id="LVHD01000018">
    <property type="protein sequence ID" value="OAG76616.1"/>
    <property type="molecule type" value="Genomic_DNA"/>
</dbReference>
<keyword evidence="6 9" id="KW-0413">Isomerase</keyword>
<proteinExistence type="predicted"/>
<accession>A0A177G9Y8</accession>
<keyword evidence="4 9" id="KW-0697">Rotamase</keyword>
<feature type="domain" description="PpiC" evidence="10">
    <location>
        <begin position="218"/>
        <end position="318"/>
    </location>
</feature>
<dbReference type="GO" id="GO:0003755">
    <property type="term" value="F:peptidyl-prolyl cis-trans isomerase activity"/>
    <property type="evidence" value="ECO:0007669"/>
    <property type="project" value="UniProtKB-KW"/>
</dbReference>
<dbReference type="AlphaFoldDB" id="A0A177G9Y8"/>
<name>A0A177G9Y8_9PROT</name>
<organism evidence="11 12">
    <name type="scientific">Acetobacter malorum</name>
    <dbReference type="NCBI Taxonomy" id="178901"/>
    <lineage>
        <taxon>Bacteria</taxon>
        <taxon>Pseudomonadati</taxon>
        <taxon>Pseudomonadota</taxon>
        <taxon>Alphaproteobacteria</taxon>
        <taxon>Acetobacterales</taxon>
        <taxon>Acetobacteraceae</taxon>
        <taxon>Acetobacter</taxon>
    </lineage>
</organism>
<reference evidence="11 12" key="1">
    <citation type="submission" date="2016-03" db="EMBL/GenBank/DDBJ databases">
        <title>Draft genome sequence of Acetobacter malorum CECT 7742, a strain isolated from strawberry vinegar.</title>
        <authorList>
            <person name="Sainz F."/>
            <person name="Mas A."/>
            <person name="Torija M.J."/>
        </authorList>
    </citation>
    <scope>NUCLEOTIDE SEQUENCE [LARGE SCALE GENOMIC DNA]</scope>
    <source>
        <strain evidence="11 12">CECT 7742</strain>
    </source>
</reference>
<evidence type="ECO:0000256" key="1">
    <source>
        <dbReference type="ARBA" id="ARBA00018370"/>
    </source>
</evidence>
<sequence length="477" mass="52724">MISASKNLSSPVFKIIPVLRRKAERLSCMRLRSLTLACSLTALTLASVAHAAPHRGQTQEAAASSAAAKAPRPDDTIIAVVNSIPLTTRDVDNRGKLFALSTGLPVNDELMQRLRPQIIRQLIDERLRTQEILSRHINTPPEQIAAAIAGIERRNGMPENALRDRLAQDGVSLTTLIDQIRVQIGWVQVLRQELGARGRVSAKEIAQREDALKRQDGRTEYNLSEIFVKVDDPRHAEEELAFTNTVIQELRKGAPFPIVAAQFSQSQTALDGGSMGWVQEDELDPAVIDMIKQMPVGAGAISNPIKVPGGFVIITVNGKRIIGHQPGHVISIRQAFLPFDAELNPEHITPQQQQTLQKAVKIAQTVHSCDEVAAINQQNGERRPSDPGELQLERMNPQMRGLLESLPLNKVSRPLVSTDGIDLIMVCSKKEKNFADRSPSEIADQLMNERVEQTARQLDSDLHRKAMIDMRIKLKGV</sequence>
<dbReference type="Proteomes" id="UP000077349">
    <property type="component" value="Unassembled WGS sequence"/>
</dbReference>
<keyword evidence="5" id="KW-0143">Chaperone</keyword>
<evidence type="ECO:0000256" key="8">
    <source>
        <dbReference type="ARBA" id="ARBA00031484"/>
    </source>
</evidence>
<dbReference type="PANTHER" id="PTHR47637:SF1">
    <property type="entry name" value="CHAPERONE SURA"/>
    <property type="match status" value="1"/>
</dbReference>
<evidence type="ECO:0000256" key="5">
    <source>
        <dbReference type="ARBA" id="ARBA00023186"/>
    </source>
</evidence>
<dbReference type="eggNOG" id="COG0760">
    <property type="taxonomic scope" value="Bacteria"/>
</dbReference>
<keyword evidence="2" id="KW-0732">Signal</keyword>
<dbReference type="PROSITE" id="PS50198">
    <property type="entry name" value="PPIC_PPIASE_2"/>
    <property type="match status" value="1"/>
</dbReference>
<dbReference type="Pfam" id="PF09312">
    <property type="entry name" value="SurA_N"/>
    <property type="match status" value="1"/>
</dbReference>
<dbReference type="SUPFAM" id="SSF109998">
    <property type="entry name" value="Triger factor/SurA peptide-binding domain-like"/>
    <property type="match status" value="1"/>
</dbReference>
<evidence type="ECO:0000256" key="6">
    <source>
        <dbReference type="ARBA" id="ARBA00023235"/>
    </source>
</evidence>
<comment type="caution">
    <text evidence="11">The sequence shown here is derived from an EMBL/GenBank/DDBJ whole genome shotgun (WGS) entry which is preliminary data.</text>
</comment>
<evidence type="ECO:0000256" key="7">
    <source>
        <dbReference type="ARBA" id="ARBA00030642"/>
    </source>
</evidence>
<dbReference type="Gene3D" id="3.10.50.40">
    <property type="match status" value="1"/>
</dbReference>
<dbReference type="InterPro" id="IPR050280">
    <property type="entry name" value="OMP_Chaperone_SurA"/>
</dbReference>
<protein>
    <recommendedName>
        <fullName evidence="1">Parvulin-like PPIase</fullName>
    </recommendedName>
    <alternativeName>
        <fullName evidence="7">Peptidyl-prolyl cis-trans isomerase plp</fullName>
    </alternativeName>
    <alternativeName>
        <fullName evidence="8">Rotamase plp</fullName>
    </alternativeName>
</protein>